<dbReference type="RefSeq" id="XP_031939945.1">
    <property type="nucleotide sequence ID" value="XM_032087531.1"/>
</dbReference>
<feature type="signal peptide" evidence="2">
    <location>
        <begin position="1"/>
        <end position="19"/>
    </location>
</feature>
<gene>
    <name evidence="3" type="ORF">BDV37DRAFT_284597</name>
</gene>
<dbReference type="GeneID" id="43672222"/>
<evidence type="ECO:0000313" key="3">
    <source>
        <dbReference type="EMBL" id="KAE8402626.1"/>
    </source>
</evidence>
<protein>
    <submittedName>
        <fullName evidence="3">Uncharacterized protein</fullName>
    </submittedName>
</protein>
<dbReference type="AlphaFoldDB" id="A0A5N7D875"/>
<accession>A0A5N6IHA9</accession>
<dbReference type="OrthoDB" id="4380184at2759"/>
<feature type="compositionally biased region" description="Basic and acidic residues" evidence="1">
    <location>
        <begin position="175"/>
        <end position="203"/>
    </location>
</feature>
<sequence>MHFSTLLAASLALAPAVYGAGSNIVQVEVHGHEDCHVGRHPGNNHQEEVLNGKPDKVFATETSCPFVKLPDHDEVDTYSFKVTALNKKSFERCRGLGVYANKLCVGRPDWVVPFRHGELETTSPCLPESGFEDYASFQLICDDDSAHHDEGDHGAHDEGNKAGEKDEQGVTEAKGSGEAEGGDKGEEKEEEKGEAEQPHREAEQPSALKSNSWLKKLGL</sequence>
<evidence type="ECO:0000256" key="1">
    <source>
        <dbReference type="SAM" id="MobiDB-lite"/>
    </source>
</evidence>
<feature type="compositionally biased region" description="Basic and acidic residues" evidence="1">
    <location>
        <begin position="145"/>
        <end position="168"/>
    </location>
</feature>
<feature type="chain" id="PRO_5043635650" evidence="2">
    <location>
        <begin position="20"/>
        <end position="219"/>
    </location>
</feature>
<keyword evidence="4" id="KW-1185">Reference proteome</keyword>
<keyword evidence="2" id="KW-0732">Signal</keyword>
<reference evidence="3 4" key="1">
    <citation type="submission" date="2019-04" db="EMBL/GenBank/DDBJ databases">
        <authorList>
            <consortium name="DOE Joint Genome Institute"/>
            <person name="Mondo S."/>
            <person name="Kjaerbolling I."/>
            <person name="Vesth T."/>
            <person name="Frisvad J.C."/>
            <person name="Nybo J.L."/>
            <person name="Theobald S."/>
            <person name="Kildgaard S."/>
            <person name="Isbrandt T."/>
            <person name="Kuo A."/>
            <person name="Sato A."/>
            <person name="Lyhne E.K."/>
            <person name="Kogle M.E."/>
            <person name="Wiebenga A."/>
            <person name="Kun R.S."/>
            <person name="Lubbers R.J."/>
            <person name="Makela M.R."/>
            <person name="Barry K."/>
            <person name="Chovatia M."/>
            <person name="Clum A."/>
            <person name="Daum C."/>
            <person name="Haridas S."/>
            <person name="He G."/>
            <person name="LaButti K."/>
            <person name="Lipzen A."/>
            <person name="Riley R."/>
            <person name="Salamov A."/>
            <person name="Simmons B.A."/>
            <person name="Magnuson J.K."/>
            <person name="Henrissat B."/>
            <person name="Mortensen U.H."/>
            <person name="Larsen T.O."/>
            <person name="Devries R.P."/>
            <person name="Grigoriev I.V."/>
            <person name="Machida M."/>
            <person name="Baker S.E."/>
            <person name="Andersen M.R."/>
            <person name="Cantor M.N."/>
            <person name="Hua S.X."/>
        </authorList>
    </citation>
    <scope>NUCLEOTIDE SEQUENCE [LARGE SCALE GENOMIC DNA]</scope>
    <source>
        <strain evidence="3 4">CBS 119388</strain>
    </source>
</reference>
<organism evidence="3 4">
    <name type="scientific">Aspergillus pseudonomiae</name>
    <dbReference type="NCBI Taxonomy" id="1506151"/>
    <lineage>
        <taxon>Eukaryota</taxon>
        <taxon>Fungi</taxon>
        <taxon>Dikarya</taxon>
        <taxon>Ascomycota</taxon>
        <taxon>Pezizomycotina</taxon>
        <taxon>Eurotiomycetes</taxon>
        <taxon>Eurotiomycetidae</taxon>
        <taxon>Eurotiales</taxon>
        <taxon>Aspergillaceae</taxon>
        <taxon>Aspergillus</taxon>
        <taxon>Aspergillus subgen. Circumdati</taxon>
    </lineage>
</organism>
<evidence type="ECO:0000313" key="4">
    <source>
        <dbReference type="Proteomes" id="UP000325579"/>
    </source>
</evidence>
<name>A0A5N7D875_9EURO</name>
<accession>A0A5N7D875</accession>
<proteinExistence type="predicted"/>
<feature type="region of interest" description="Disordered" evidence="1">
    <location>
        <begin position="145"/>
        <end position="219"/>
    </location>
</feature>
<dbReference type="Proteomes" id="UP000325579">
    <property type="component" value="Unassembled WGS sequence"/>
</dbReference>
<dbReference type="EMBL" id="ML736786">
    <property type="protein sequence ID" value="KAE8402626.1"/>
    <property type="molecule type" value="Genomic_DNA"/>
</dbReference>
<evidence type="ECO:0000256" key="2">
    <source>
        <dbReference type="SAM" id="SignalP"/>
    </source>
</evidence>